<evidence type="ECO:0000313" key="2">
    <source>
        <dbReference type="EMBL" id="SHI91411.1"/>
    </source>
</evidence>
<dbReference type="SUPFAM" id="SSF47413">
    <property type="entry name" value="lambda repressor-like DNA-binding domains"/>
    <property type="match status" value="1"/>
</dbReference>
<sequence length="111" mass="11886">MERIAERVKEALVASGLTQAELARLVAMSESALSKALGGTRSFAAVEIAEIARVLGASLHYLITGEPDPFEVRAAARHAYDRASRTYATDAGPDREVLESIALLYRQAALA</sequence>
<evidence type="ECO:0000259" key="1">
    <source>
        <dbReference type="PROSITE" id="PS50943"/>
    </source>
</evidence>
<dbReference type="Gene3D" id="1.10.260.40">
    <property type="entry name" value="lambda repressor-like DNA-binding domains"/>
    <property type="match status" value="1"/>
</dbReference>
<dbReference type="SMART" id="SM00530">
    <property type="entry name" value="HTH_XRE"/>
    <property type="match status" value="1"/>
</dbReference>
<dbReference type="Pfam" id="PF13560">
    <property type="entry name" value="HTH_31"/>
    <property type="match status" value="1"/>
</dbReference>
<dbReference type="PROSITE" id="PS50943">
    <property type="entry name" value="HTH_CROC1"/>
    <property type="match status" value="1"/>
</dbReference>
<dbReference type="CDD" id="cd00093">
    <property type="entry name" value="HTH_XRE"/>
    <property type="match status" value="1"/>
</dbReference>
<dbReference type="InterPro" id="IPR010982">
    <property type="entry name" value="Lambda_DNA-bd_dom_sf"/>
</dbReference>
<keyword evidence="3" id="KW-1185">Reference proteome</keyword>
<dbReference type="RefSeq" id="WP_073452923.1">
    <property type="nucleotide sequence ID" value="NZ_FQYL01000007.1"/>
</dbReference>
<dbReference type="EMBL" id="FQYL01000007">
    <property type="protein sequence ID" value="SHI91411.1"/>
    <property type="molecule type" value="Genomic_DNA"/>
</dbReference>
<reference evidence="2 3" key="1">
    <citation type="submission" date="2016-11" db="EMBL/GenBank/DDBJ databases">
        <authorList>
            <person name="Varghese N."/>
            <person name="Submissions S."/>
        </authorList>
    </citation>
    <scope>NUCLEOTIDE SEQUENCE [LARGE SCALE GENOMIC DNA]</scope>
    <source>
        <strain evidence="2 3">PA</strain>
    </source>
</reference>
<name>A0ABY1IB45_9ACTO</name>
<accession>A0ABY1IB45</accession>
<dbReference type="Proteomes" id="UP000184390">
    <property type="component" value="Unassembled WGS sequence"/>
</dbReference>
<dbReference type="InterPro" id="IPR001387">
    <property type="entry name" value="Cro/C1-type_HTH"/>
</dbReference>
<gene>
    <name evidence="2" type="ORF">SAMN05216246_10730</name>
</gene>
<protein>
    <submittedName>
        <fullName evidence="2">Helix-turn-helix domain-containing protein</fullName>
    </submittedName>
</protein>
<evidence type="ECO:0000313" key="3">
    <source>
        <dbReference type="Proteomes" id="UP000184390"/>
    </source>
</evidence>
<feature type="domain" description="HTH cro/C1-type" evidence="1">
    <location>
        <begin position="8"/>
        <end position="62"/>
    </location>
</feature>
<comment type="caution">
    <text evidence="2">The sequence shown here is derived from an EMBL/GenBank/DDBJ whole genome shotgun (WGS) entry which is preliminary data.</text>
</comment>
<proteinExistence type="predicted"/>
<organism evidence="2 3">
    <name type="scientific">Actinomyces denticolens</name>
    <dbReference type="NCBI Taxonomy" id="52767"/>
    <lineage>
        <taxon>Bacteria</taxon>
        <taxon>Bacillati</taxon>
        <taxon>Actinomycetota</taxon>
        <taxon>Actinomycetes</taxon>
        <taxon>Actinomycetales</taxon>
        <taxon>Actinomycetaceae</taxon>
        <taxon>Actinomyces</taxon>
    </lineage>
</organism>